<dbReference type="EMBL" id="CP055156">
    <property type="protein sequence ID" value="QNF34775.1"/>
    <property type="molecule type" value="Genomic_DNA"/>
</dbReference>
<organism evidence="2 3">
    <name type="scientific">Adhaeribacter swui</name>
    <dbReference type="NCBI Taxonomy" id="2086471"/>
    <lineage>
        <taxon>Bacteria</taxon>
        <taxon>Pseudomonadati</taxon>
        <taxon>Bacteroidota</taxon>
        <taxon>Cytophagia</taxon>
        <taxon>Cytophagales</taxon>
        <taxon>Hymenobacteraceae</taxon>
        <taxon>Adhaeribacter</taxon>
    </lineage>
</organism>
<keyword evidence="1" id="KW-0812">Transmembrane</keyword>
<feature type="transmembrane region" description="Helical" evidence="1">
    <location>
        <begin position="46"/>
        <end position="69"/>
    </location>
</feature>
<feature type="transmembrane region" description="Helical" evidence="1">
    <location>
        <begin position="90"/>
        <end position="107"/>
    </location>
</feature>
<dbReference type="KEGG" id="aswu:HUW51_19340"/>
<proteinExistence type="predicted"/>
<name>A0A7G7GC91_9BACT</name>
<feature type="transmembrane region" description="Helical" evidence="1">
    <location>
        <begin position="210"/>
        <end position="227"/>
    </location>
</feature>
<feature type="transmembrane region" description="Helical" evidence="1">
    <location>
        <begin position="180"/>
        <end position="203"/>
    </location>
</feature>
<keyword evidence="1" id="KW-1133">Transmembrane helix</keyword>
<dbReference type="PANTHER" id="PTHR33802">
    <property type="entry name" value="SI:CH211-161H7.5-RELATED"/>
    <property type="match status" value="1"/>
</dbReference>
<evidence type="ECO:0000313" key="3">
    <source>
        <dbReference type="Proteomes" id="UP000515237"/>
    </source>
</evidence>
<dbReference type="PANTHER" id="PTHR33802:SF1">
    <property type="entry name" value="XK-RELATED PROTEIN"/>
    <property type="match status" value="1"/>
</dbReference>
<feature type="transmembrane region" description="Helical" evidence="1">
    <location>
        <begin position="113"/>
        <end position="132"/>
    </location>
</feature>
<reference evidence="2 3" key="1">
    <citation type="journal article" date="2018" name="Int. J. Syst. Evol. Microbiol.">
        <title>Adhaeribacter swui sp. nov., isolated from wet mud.</title>
        <authorList>
            <person name="Kim D.U."/>
            <person name="Kim K.W."/>
            <person name="Kang M.S."/>
            <person name="Kim J.Y."/>
            <person name="Jang J.H."/>
            <person name="Kim M.K."/>
        </authorList>
    </citation>
    <scope>NUCLEOTIDE SEQUENCE [LARGE SCALE GENOMIC DNA]</scope>
    <source>
        <strain evidence="2 3">KCTC 52873</strain>
    </source>
</reference>
<evidence type="ECO:0000256" key="1">
    <source>
        <dbReference type="SAM" id="Phobius"/>
    </source>
</evidence>
<protein>
    <recommendedName>
        <fullName evidence="4">Tryptophan-rich sensory protein</fullName>
    </recommendedName>
</protein>
<keyword evidence="1" id="KW-0472">Membrane</keyword>
<evidence type="ECO:0000313" key="2">
    <source>
        <dbReference type="EMBL" id="QNF34775.1"/>
    </source>
</evidence>
<sequence>MKKIKTLAVLNFIFFLVHLIPSQLTQFRLLNDQTIGDVSDKYPALFTPAGLTFSIWGVIYLALTAFCIYHLVKAFRADIRHEANQDVNRLGYWFILNNLATGAWTFAWVYEQLTLSVVLIVFQLITLIAMHLRLQIYNPARTVASRWFTQFPLSIYLGWICIATVANASSVLAASGWNGFGLSAGFWTILMLGVATLLTLFLVLKRRNPFIGLVTIWAFYGIIRKHQELNLADSPQIIASAWIGFGFLTVLVLLQLYRNSHVKQFVSSGN</sequence>
<accession>A0A7G7GC91</accession>
<keyword evidence="3" id="KW-1185">Reference proteome</keyword>
<evidence type="ECO:0008006" key="4">
    <source>
        <dbReference type="Google" id="ProtNLM"/>
    </source>
</evidence>
<feature type="transmembrane region" description="Helical" evidence="1">
    <location>
        <begin position="239"/>
        <end position="257"/>
    </location>
</feature>
<gene>
    <name evidence="2" type="ORF">HUW51_19340</name>
</gene>
<dbReference type="RefSeq" id="WP_185271269.1">
    <property type="nucleotide sequence ID" value="NZ_CP055156.1"/>
</dbReference>
<dbReference type="Proteomes" id="UP000515237">
    <property type="component" value="Chromosome"/>
</dbReference>
<feature type="transmembrane region" description="Helical" evidence="1">
    <location>
        <begin position="153"/>
        <end position="174"/>
    </location>
</feature>
<dbReference type="AlphaFoldDB" id="A0A7G7GC91"/>